<dbReference type="SUPFAM" id="SSF51556">
    <property type="entry name" value="Metallo-dependent hydrolases"/>
    <property type="match status" value="1"/>
</dbReference>
<proteinExistence type="inferred from homology"/>
<feature type="binding site" evidence="8">
    <location>
        <position position="215"/>
    </location>
    <ligand>
        <name>Zn(2+)</name>
        <dbReference type="ChEBI" id="CHEBI:29105"/>
    </ligand>
</feature>
<evidence type="ECO:0000256" key="1">
    <source>
        <dbReference type="ARBA" id="ARBA00010716"/>
    </source>
</evidence>
<evidence type="ECO:0000256" key="2">
    <source>
        <dbReference type="ARBA" id="ARBA00022723"/>
    </source>
</evidence>
<feature type="binding site" evidence="7">
    <location>
        <position position="226"/>
    </location>
    <ligand>
        <name>substrate</name>
    </ligand>
</feature>
<dbReference type="InterPro" id="IPR006680">
    <property type="entry name" value="Amidohydro-rel"/>
</dbReference>
<feature type="domain" description="Amidohydrolase-related" evidence="9">
    <location>
        <begin position="53"/>
        <end position="377"/>
    </location>
</feature>
<dbReference type="InterPro" id="IPR003764">
    <property type="entry name" value="GlcNAc_6-P_deAcase"/>
</dbReference>
<evidence type="ECO:0000313" key="10">
    <source>
        <dbReference type="EMBL" id="PQJ29712.1"/>
    </source>
</evidence>
<dbReference type="PANTHER" id="PTHR11113:SF14">
    <property type="entry name" value="N-ACETYLGLUCOSAMINE-6-PHOSPHATE DEACETYLASE"/>
    <property type="match status" value="1"/>
</dbReference>
<reference evidence="10 11" key="1">
    <citation type="submission" date="2016-12" db="EMBL/GenBank/DDBJ databases">
        <title>Study of bacterial adaptation to deep sea.</title>
        <authorList>
            <person name="Song J."/>
            <person name="Yoshizawa S."/>
            <person name="Kogure K."/>
        </authorList>
    </citation>
    <scope>NUCLEOTIDE SEQUENCE [LARGE SCALE GENOMIC DNA]</scope>
    <source>
        <strain evidence="10 11">SAORIC-165</strain>
    </source>
</reference>
<dbReference type="EMBL" id="MQWA01000001">
    <property type="protein sequence ID" value="PQJ29712.1"/>
    <property type="molecule type" value="Genomic_DNA"/>
</dbReference>
<keyword evidence="2 8" id="KW-0479">Metal-binding</keyword>
<feature type="binding site" evidence="8">
    <location>
        <position position="194"/>
    </location>
    <ligand>
        <name>Zn(2+)</name>
        <dbReference type="ChEBI" id="CHEBI:29105"/>
    </ligand>
</feature>
<evidence type="ECO:0000256" key="5">
    <source>
        <dbReference type="PIRNR" id="PIRNR038994"/>
    </source>
</evidence>
<dbReference type="CDD" id="cd00854">
    <property type="entry name" value="NagA"/>
    <property type="match status" value="1"/>
</dbReference>
<feature type="binding site" evidence="8">
    <location>
        <position position="130"/>
    </location>
    <ligand>
        <name>Zn(2+)</name>
        <dbReference type="ChEBI" id="CHEBI:29105"/>
    </ligand>
</feature>
<accession>A0A2S7U5W1</accession>
<dbReference type="NCBIfam" id="TIGR00221">
    <property type="entry name" value="nagA"/>
    <property type="match status" value="1"/>
</dbReference>
<feature type="active site" description="Proton donor/acceptor" evidence="6">
    <location>
        <position position="273"/>
    </location>
</feature>
<protein>
    <submittedName>
        <fullName evidence="10">N-acetylglucosamine-6-phosphate deacetylase</fullName>
    </submittedName>
</protein>
<dbReference type="RefSeq" id="WP_105044222.1">
    <property type="nucleotide sequence ID" value="NZ_MQWA01000001.1"/>
</dbReference>
<evidence type="ECO:0000256" key="7">
    <source>
        <dbReference type="PIRSR" id="PIRSR038994-2"/>
    </source>
</evidence>
<sequence length="380" mass="40595">MTTLITNAHIVSPDVEIENGTIAITDGMISAVYEAGEKLPAADSTFDAKGQYAFPGFIDIHAHGADGKDVCDNNLEAVRHIAKTKLREGVTTWLPTTLTQPQEKLLEIAEKVAQYNANQEFVKTPGLHVEGPFINVSKAGAQNPEFVREPNIEELKQIHAIAPVLIFSIAPCQPNACEVIAGAKALGIYSSAAHSAATYTEMLAAKEAGLTHLTHYGNAMTGLHHREIGMVGTGLIDDDIKIELICDGIHLAPDFVKMVFKLKPIEQIIMITDSMAGSWINNGECSLGGLEVVVNSKVARLKHGGALAGSALVFDEGVGIVAKITGLPLHQIVKATSWNQAQSLGLENHGKIEAGFTGDIAILSKDFKSTATFVDGEQRF</sequence>
<comment type="caution">
    <text evidence="10">The sequence shown here is derived from an EMBL/GenBank/DDBJ whole genome shotgun (WGS) entry which is preliminary data.</text>
</comment>
<dbReference type="PANTHER" id="PTHR11113">
    <property type="entry name" value="N-ACETYLGLUCOSAMINE-6-PHOSPHATE DEACETYLASE"/>
    <property type="match status" value="1"/>
</dbReference>
<dbReference type="Proteomes" id="UP000239907">
    <property type="component" value="Unassembled WGS sequence"/>
</dbReference>
<feature type="binding site" evidence="7">
    <location>
        <position position="141"/>
    </location>
    <ligand>
        <name>substrate</name>
    </ligand>
</feature>
<feature type="binding site" evidence="7">
    <location>
        <begin position="307"/>
        <end position="309"/>
    </location>
    <ligand>
        <name>substrate</name>
    </ligand>
</feature>
<evidence type="ECO:0000256" key="8">
    <source>
        <dbReference type="PIRSR" id="PIRSR038994-3"/>
    </source>
</evidence>
<dbReference type="InterPro" id="IPR032466">
    <property type="entry name" value="Metal_Hydrolase"/>
</dbReference>
<evidence type="ECO:0000256" key="3">
    <source>
        <dbReference type="ARBA" id="ARBA00022801"/>
    </source>
</evidence>
<dbReference type="GO" id="GO:0008448">
    <property type="term" value="F:N-acetylglucosamine-6-phosphate deacetylase activity"/>
    <property type="evidence" value="ECO:0007669"/>
    <property type="project" value="InterPro"/>
</dbReference>
<feature type="binding site" evidence="7">
    <location>
        <position position="250"/>
    </location>
    <ligand>
        <name>substrate</name>
    </ligand>
</feature>
<keyword evidence="4 5" id="KW-0119">Carbohydrate metabolism</keyword>
<organism evidence="10 11">
    <name type="scientific">Rubritalea profundi</name>
    <dbReference type="NCBI Taxonomy" id="1658618"/>
    <lineage>
        <taxon>Bacteria</taxon>
        <taxon>Pseudomonadati</taxon>
        <taxon>Verrucomicrobiota</taxon>
        <taxon>Verrucomicrobiia</taxon>
        <taxon>Verrucomicrobiales</taxon>
        <taxon>Rubritaleaceae</taxon>
        <taxon>Rubritalea</taxon>
    </lineage>
</organism>
<name>A0A2S7U5W1_9BACT</name>
<evidence type="ECO:0000259" key="9">
    <source>
        <dbReference type="Pfam" id="PF01979"/>
    </source>
</evidence>
<dbReference type="SUPFAM" id="SSF51338">
    <property type="entry name" value="Composite domain of metallo-dependent hydrolases"/>
    <property type="match status" value="1"/>
</dbReference>
<dbReference type="Pfam" id="PF01979">
    <property type="entry name" value="Amidohydro_1"/>
    <property type="match status" value="1"/>
</dbReference>
<feature type="binding site" evidence="7">
    <location>
        <begin position="218"/>
        <end position="219"/>
    </location>
    <ligand>
        <name>substrate</name>
    </ligand>
</feature>
<dbReference type="GO" id="GO:0006046">
    <property type="term" value="P:N-acetylglucosamine catabolic process"/>
    <property type="evidence" value="ECO:0007669"/>
    <property type="project" value="TreeGrafter"/>
</dbReference>
<dbReference type="Gene3D" id="2.30.40.10">
    <property type="entry name" value="Urease, subunit C, domain 1"/>
    <property type="match status" value="1"/>
</dbReference>
<dbReference type="InterPro" id="IPR011059">
    <property type="entry name" value="Metal-dep_hydrolase_composite"/>
</dbReference>
<keyword evidence="11" id="KW-1185">Reference proteome</keyword>
<evidence type="ECO:0000256" key="4">
    <source>
        <dbReference type="ARBA" id="ARBA00023277"/>
    </source>
</evidence>
<dbReference type="OrthoDB" id="9776488at2"/>
<dbReference type="AlphaFoldDB" id="A0A2S7U5W1"/>
<evidence type="ECO:0000313" key="11">
    <source>
        <dbReference type="Proteomes" id="UP000239907"/>
    </source>
</evidence>
<dbReference type="GO" id="GO:0046872">
    <property type="term" value="F:metal ion binding"/>
    <property type="evidence" value="ECO:0007669"/>
    <property type="project" value="UniProtKB-KW"/>
</dbReference>
<gene>
    <name evidence="10" type="ORF">BSZ32_15270</name>
</gene>
<comment type="cofactor">
    <cofactor evidence="8">
        <name>a divalent metal cation</name>
        <dbReference type="ChEBI" id="CHEBI:60240"/>
    </cofactor>
    <text evidence="8">Binds 1 divalent metal cation per subunit.</text>
</comment>
<dbReference type="Gene3D" id="3.20.20.140">
    <property type="entry name" value="Metal-dependent hydrolases"/>
    <property type="match status" value="1"/>
</dbReference>
<comment type="similarity">
    <text evidence="1 5">Belongs to the metallo-dependent hydrolases superfamily. NagA family.</text>
</comment>
<keyword evidence="3 5" id="KW-0378">Hydrolase</keyword>
<dbReference type="PIRSF" id="PIRSF038994">
    <property type="entry name" value="NagA"/>
    <property type="match status" value="1"/>
</dbReference>
<evidence type="ECO:0000256" key="6">
    <source>
        <dbReference type="PIRSR" id="PIRSR038994-1"/>
    </source>
</evidence>